<comment type="subcellular location">
    <subcellularLocation>
        <location evidence="1 10">Cell membrane</location>
        <topology evidence="1 10">Multi-pass membrane protein</topology>
    </subcellularLocation>
</comment>
<evidence type="ECO:0000256" key="5">
    <source>
        <dbReference type="ARBA" id="ARBA00022725"/>
    </source>
</evidence>
<keyword evidence="2" id="KW-1003">Cell membrane</keyword>
<dbReference type="PANTHER" id="PTHR21137:SF35">
    <property type="entry name" value="ODORANT RECEPTOR 19A-RELATED"/>
    <property type="match status" value="1"/>
</dbReference>
<keyword evidence="12" id="KW-1185">Reference proteome</keyword>
<evidence type="ECO:0000256" key="4">
    <source>
        <dbReference type="ARBA" id="ARBA00022692"/>
    </source>
</evidence>
<organism evidence="11 12">
    <name type="scientific">Popillia japonica</name>
    <name type="common">Japanese beetle</name>
    <dbReference type="NCBI Taxonomy" id="7064"/>
    <lineage>
        <taxon>Eukaryota</taxon>
        <taxon>Metazoa</taxon>
        <taxon>Ecdysozoa</taxon>
        <taxon>Arthropoda</taxon>
        <taxon>Hexapoda</taxon>
        <taxon>Insecta</taxon>
        <taxon>Pterygota</taxon>
        <taxon>Neoptera</taxon>
        <taxon>Endopterygota</taxon>
        <taxon>Coleoptera</taxon>
        <taxon>Polyphaga</taxon>
        <taxon>Scarabaeiformia</taxon>
        <taxon>Scarabaeidae</taxon>
        <taxon>Rutelinae</taxon>
        <taxon>Popillia</taxon>
    </lineage>
</organism>
<evidence type="ECO:0000256" key="10">
    <source>
        <dbReference type="RuleBase" id="RU351113"/>
    </source>
</evidence>
<dbReference type="EMBL" id="JASPKY010000071">
    <property type="protein sequence ID" value="KAK9739721.1"/>
    <property type="molecule type" value="Genomic_DNA"/>
</dbReference>
<accession>A0AAW1M1I9</accession>
<gene>
    <name evidence="11" type="ORF">QE152_g8723</name>
</gene>
<evidence type="ECO:0000313" key="11">
    <source>
        <dbReference type="EMBL" id="KAK9739721.1"/>
    </source>
</evidence>
<evidence type="ECO:0000256" key="8">
    <source>
        <dbReference type="ARBA" id="ARBA00023170"/>
    </source>
</evidence>
<keyword evidence="3 10" id="KW-0716">Sensory transduction</keyword>
<feature type="transmembrane region" description="Helical" evidence="10">
    <location>
        <begin position="258"/>
        <end position="278"/>
    </location>
</feature>
<comment type="caution">
    <text evidence="11">The sequence shown here is derived from an EMBL/GenBank/DDBJ whole genome shotgun (WGS) entry which is preliminary data.</text>
</comment>
<evidence type="ECO:0000256" key="7">
    <source>
        <dbReference type="ARBA" id="ARBA00023136"/>
    </source>
</evidence>
<protein>
    <recommendedName>
        <fullName evidence="10">Odorant receptor</fullName>
    </recommendedName>
</protein>
<keyword evidence="5 10" id="KW-0552">Olfaction</keyword>
<dbReference type="AlphaFoldDB" id="A0AAW1M1I9"/>
<feature type="transmembrane region" description="Helical" evidence="10">
    <location>
        <begin position="94"/>
        <end position="112"/>
    </location>
</feature>
<dbReference type="GO" id="GO:0007165">
    <property type="term" value="P:signal transduction"/>
    <property type="evidence" value="ECO:0007669"/>
    <property type="project" value="UniProtKB-KW"/>
</dbReference>
<dbReference type="GO" id="GO:0005886">
    <property type="term" value="C:plasma membrane"/>
    <property type="evidence" value="ECO:0007669"/>
    <property type="project" value="UniProtKB-SubCell"/>
</dbReference>
<dbReference type="GO" id="GO:0005549">
    <property type="term" value="F:odorant binding"/>
    <property type="evidence" value="ECO:0007669"/>
    <property type="project" value="InterPro"/>
</dbReference>
<feature type="transmembrane region" description="Helical" evidence="10">
    <location>
        <begin position="37"/>
        <end position="53"/>
    </location>
</feature>
<keyword evidence="7 10" id="KW-0472">Membrane</keyword>
<evidence type="ECO:0000256" key="2">
    <source>
        <dbReference type="ARBA" id="ARBA00022475"/>
    </source>
</evidence>
<evidence type="ECO:0000256" key="6">
    <source>
        <dbReference type="ARBA" id="ARBA00022989"/>
    </source>
</evidence>
<dbReference type="InterPro" id="IPR004117">
    <property type="entry name" value="7tm6_olfct_rcpt"/>
</dbReference>
<feature type="transmembrane region" description="Helical" evidence="10">
    <location>
        <begin position="7"/>
        <end position="25"/>
    </location>
</feature>
<comment type="similarity">
    <text evidence="10">Belongs to the insect chemoreceptor superfamily. Heteromeric odorant receptor channel (TC 1.A.69) family.</text>
</comment>
<keyword evidence="6 10" id="KW-1133">Transmembrane helix</keyword>
<feature type="transmembrane region" description="Helical" evidence="10">
    <location>
        <begin position="132"/>
        <end position="150"/>
    </location>
</feature>
<dbReference type="Pfam" id="PF02949">
    <property type="entry name" value="7tm_6"/>
    <property type="match status" value="1"/>
</dbReference>
<dbReference type="Proteomes" id="UP001458880">
    <property type="component" value="Unassembled WGS sequence"/>
</dbReference>
<keyword evidence="9 10" id="KW-0807">Transducer</keyword>
<proteinExistence type="inferred from homology"/>
<sequence>MKKLLTYVFITSFEAMLILEVFLIFNDYFAVMEVLNWFFPTNGVVIKIYLLIINRRQFSELIEYGNCEIFNEGFSDRGKTISPCFNRAIAVGKALKYIAIFAMISTTTLPFIDGTKYIIDFPISVGRYWIIVYFYQLMSLGLASIAVLGFDTSFVSFTTIAAGQIEILKYKLASITANISLDEDTTLEMSSKCRSVHQIKIGKELRKCIVYYNVIEKFVSKLNEMYTVIIFTQYVAAGIILAIVGQQLVLVDGLSGRFFSIGSMLWYLLLQLFMYSWFSNEILIKSLEIGEACYMGEWHYYDTPNKRTMFILMERTKRPLQIKGCKFIIVSLDSFVAILRASYSMFTLLTTMNSK</sequence>
<keyword evidence="4 10" id="KW-0812">Transmembrane</keyword>
<reference evidence="11 12" key="1">
    <citation type="journal article" date="2024" name="BMC Genomics">
        <title>De novo assembly and annotation of Popillia japonica's genome with initial clues to its potential as an invasive pest.</title>
        <authorList>
            <person name="Cucini C."/>
            <person name="Boschi S."/>
            <person name="Funari R."/>
            <person name="Cardaioli E."/>
            <person name="Iannotti N."/>
            <person name="Marturano G."/>
            <person name="Paoli F."/>
            <person name="Bruttini M."/>
            <person name="Carapelli A."/>
            <person name="Frati F."/>
            <person name="Nardi F."/>
        </authorList>
    </citation>
    <scope>NUCLEOTIDE SEQUENCE [LARGE SCALE GENOMIC DNA]</scope>
    <source>
        <strain evidence="11">DMR45628</strain>
    </source>
</reference>
<evidence type="ECO:0000256" key="9">
    <source>
        <dbReference type="ARBA" id="ARBA00023224"/>
    </source>
</evidence>
<evidence type="ECO:0000256" key="1">
    <source>
        <dbReference type="ARBA" id="ARBA00004651"/>
    </source>
</evidence>
<feature type="transmembrane region" description="Helical" evidence="10">
    <location>
        <begin position="327"/>
        <end position="346"/>
    </location>
</feature>
<dbReference type="GO" id="GO:0004984">
    <property type="term" value="F:olfactory receptor activity"/>
    <property type="evidence" value="ECO:0007669"/>
    <property type="project" value="InterPro"/>
</dbReference>
<evidence type="ECO:0000256" key="3">
    <source>
        <dbReference type="ARBA" id="ARBA00022606"/>
    </source>
</evidence>
<feature type="transmembrane region" description="Helical" evidence="10">
    <location>
        <begin position="225"/>
        <end position="246"/>
    </location>
</feature>
<evidence type="ECO:0000313" key="12">
    <source>
        <dbReference type="Proteomes" id="UP001458880"/>
    </source>
</evidence>
<keyword evidence="8 10" id="KW-0675">Receptor</keyword>
<name>A0AAW1M1I9_POPJA</name>
<dbReference type="PANTHER" id="PTHR21137">
    <property type="entry name" value="ODORANT RECEPTOR"/>
    <property type="match status" value="1"/>
</dbReference>